<evidence type="ECO:0000256" key="5">
    <source>
        <dbReference type="ARBA" id="ARBA00023136"/>
    </source>
</evidence>
<protein>
    <submittedName>
        <fullName evidence="8">GtrA family protein</fullName>
    </submittedName>
</protein>
<evidence type="ECO:0000313" key="8">
    <source>
        <dbReference type="EMBL" id="ACS79549.1"/>
    </source>
</evidence>
<evidence type="ECO:0000313" key="9">
    <source>
        <dbReference type="Proteomes" id="UP000002601"/>
    </source>
</evidence>
<keyword evidence="3 6" id="KW-0812">Transmembrane</keyword>
<organism evidence="8 9">
    <name type="scientific">Maridesulfovibrio salexigens (strain ATCC 14822 / DSM 2638 / NCIMB 8403 / VKM B-1763)</name>
    <name type="common">Desulfovibrio salexigens</name>
    <dbReference type="NCBI Taxonomy" id="526222"/>
    <lineage>
        <taxon>Bacteria</taxon>
        <taxon>Pseudomonadati</taxon>
        <taxon>Thermodesulfobacteriota</taxon>
        <taxon>Desulfovibrionia</taxon>
        <taxon>Desulfovibrionales</taxon>
        <taxon>Desulfovibrionaceae</taxon>
        <taxon>Maridesulfovibrio</taxon>
    </lineage>
</organism>
<feature type="domain" description="GtrA/DPMS transmembrane" evidence="7">
    <location>
        <begin position="28"/>
        <end position="141"/>
    </location>
</feature>
<sequence>MAEQTNSPNKTGKLFSVWDIKGTIRFLRYTCVGGGTFLFDLALLYLFTDGFNWSPVFSAGLAFLIAVSLNYIISRRLVFKGTTREFKQGYLGFLLIAGTGLIIVTGGMFLMVDILHWQYIISRILISLITGLWNYILNLYVNFRVAGKHLP</sequence>
<dbReference type="KEGG" id="dsa:Desal_1487"/>
<comment type="subcellular location">
    <subcellularLocation>
        <location evidence="1">Membrane</location>
        <topology evidence="1">Multi-pass membrane protein</topology>
    </subcellularLocation>
</comment>
<dbReference type="AlphaFoldDB" id="C6BS73"/>
<feature type="transmembrane region" description="Helical" evidence="6">
    <location>
        <begin position="26"/>
        <end position="47"/>
    </location>
</feature>
<comment type="similarity">
    <text evidence="2">Belongs to the GtrA family.</text>
</comment>
<dbReference type="OrthoDB" id="7427070at2"/>
<dbReference type="STRING" id="526222.Desal_1487"/>
<evidence type="ECO:0000256" key="4">
    <source>
        <dbReference type="ARBA" id="ARBA00022989"/>
    </source>
</evidence>
<dbReference type="eggNOG" id="COG2246">
    <property type="taxonomic scope" value="Bacteria"/>
</dbReference>
<keyword evidence="5 6" id="KW-0472">Membrane</keyword>
<keyword evidence="9" id="KW-1185">Reference proteome</keyword>
<evidence type="ECO:0000256" key="3">
    <source>
        <dbReference type="ARBA" id="ARBA00022692"/>
    </source>
</evidence>
<dbReference type="PANTHER" id="PTHR38459">
    <property type="entry name" value="PROPHAGE BACTOPRENOL-LINKED GLUCOSE TRANSLOCASE HOMOLOG"/>
    <property type="match status" value="1"/>
</dbReference>
<dbReference type="EMBL" id="CP001649">
    <property type="protein sequence ID" value="ACS79549.1"/>
    <property type="molecule type" value="Genomic_DNA"/>
</dbReference>
<evidence type="ECO:0000256" key="1">
    <source>
        <dbReference type="ARBA" id="ARBA00004141"/>
    </source>
</evidence>
<dbReference type="InterPro" id="IPR051401">
    <property type="entry name" value="GtrA_CellWall_Glycosyl"/>
</dbReference>
<feature type="transmembrane region" description="Helical" evidence="6">
    <location>
        <begin position="93"/>
        <end position="114"/>
    </location>
</feature>
<gene>
    <name evidence="8" type="ordered locus">Desal_1487</name>
</gene>
<name>C6BS73_MARSD</name>
<dbReference type="PANTHER" id="PTHR38459:SF1">
    <property type="entry name" value="PROPHAGE BACTOPRENOL-LINKED GLUCOSE TRANSLOCASE HOMOLOG"/>
    <property type="match status" value="1"/>
</dbReference>
<proteinExistence type="inferred from homology"/>
<accession>C6BS73</accession>
<keyword evidence="4 6" id="KW-1133">Transmembrane helix</keyword>
<reference evidence="8 9" key="1">
    <citation type="submission" date="2009-06" db="EMBL/GenBank/DDBJ databases">
        <title>Complete sequence of Desulfovibrio salexigens DSM 2638.</title>
        <authorList>
            <consortium name="US DOE Joint Genome Institute"/>
            <person name="Lucas S."/>
            <person name="Copeland A."/>
            <person name="Lapidus A."/>
            <person name="Glavina del Rio T."/>
            <person name="Tice H."/>
            <person name="Bruce D."/>
            <person name="Goodwin L."/>
            <person name="Pitluck S."/>
            <person name="Munk A.C."/>
            <person name="Brettin T."/>
            <person name="Detter J.C."/>
            <person name="Han C."/>
            <person name="Tapia R."/>
            <person name="Larimer F."/>
            <person name="Land M."/>
            <person name="Hauser L."/>
            <person name="Kyrpides N."/>
            <person name="Anderson I."/>
            <person name="Wall J.D."/>
            <person name="Arkin A.P."/>
            <person name="Dehal P."/>
            <person name="Chivian D."/>
            <person name="Giles B."/>
            <person name="Hazen T.C."/>
        </authorList>
    </citation>
    <scope>NUCLEOTIDE SEQUENCE [LARGE SCALE GENOMIC DNA]</scope>
    <source>
        <strain evidence="9">ATCC 14822 / DSM 2638 / NCIMB 8403 / VKM B-1763</strain>
    </source>
</reference>
<feature type="transmembrane region" description="Helical" evidence="6">
    <location>
        <begin position="53"/>
        <end position="73"/>
    </location>
</feature>
<dbReference type="HOGENOM" id="CLU_083873_6_3_7"/>
<dbReference type="GO" id="GO:0005886">
    <property type="term" value="C:plasma membrane"/>
    <property type="evidence" value="ECO:0007669"/>
    <property type="project" value="TreeGrafter"/>
</dbReference>
<dbReference type="GO" id="GO:0000271">
    <property type="term" value="P:polysaccharide biosynthetic process"/>
    <property type="evidence" value="ECO:0007669"/>
    <property type="project" value="InterPro"/>
</dbReference>
<dbReference type="Proteomes" id="UP000002601">
    <property type="component" value="Chromosome"/>
</dbReference>
<feature type="transmembrane region" description="Helical" evidence="6">
    <location>
        <begin position="120"/>
        <end position="141"/>
    </location>
</feature>
<evidence type="ECO:0000256" key="2">
    <source>
        <dbReference type="ARBA" id="ARBA00009399"/>
    </source>
</evidence>
<dbReference type="Pfam" id="PF04138">
    <property type="entry name" value="GtrA_DPMS_TM"/>
    <property type="match status" value="1"/>
</dbReference>
<evidence type="ECO:0000259" key="7">
    <source>
        <dbReference type="Pfam" id="PF04138"/>
    </source>
</evidence>
<evidence type="ECO:0000256" key="6">
    <source>
        <dbReference type="SAM" id="Phobius"/>
    </source>
</evidence>
<dbReference type="RefSeq" id="WP_015851367.1">
    <property type="nucleotide sequence ID" value="NC_012881.1"/>
</dbReference>
<dbReference type="InterPro" id="IPR007267">
    <property type="entry name" value="GtrA_DPMS_TM"/>
</dbReference>